<evidence type="ECO:0000256" key="1">
    <source>
        <dbReference type="SAM" id="MobiDB-lite"/>
    </source>
</evidence>
<name>A0A2G9TZ74_TELCI</name>
<dbReference type="EMBL" id="KZ351061">
    <property type="protein sequence ID" value="PIO63293.1"/>
    <property type="molecule type" value="Genomic_DNA"/>
</dbReference>
<evidence type="ECO:0000313" key="3">
    <source>
        <dbReference type="Proteomes" id="UP000230423"/>
    </source>
</evidence>
<dbReference type="OrthoDB" id="5846381at2759"/>
<dbReference type="Proteomes" id="UP000230423">
    <property type="component" value="Unassembled WGS sequence"/>
</dbReference>
<keyword evidence="3" id="KW-1185">Reference proteome</keyword>
<feature type="region of interest" description="Disordered" evidence="1">
    <location>
        <begin position="146"/>
        <end position="171"/>
    </location>
</feature>
<evidence type="ECO:0000313" key="2">
    <source>
        <dbReference type="EMBL" id="PIO63293.1"/>
    </source>
</evidence>
<accession>A0A2G9TZ74</accession>
<gene>
    <name evidence="2" type="ORF">TELCIR_15106</name>
</gene>
<sequence length="265" mass="29888">MALENHFHYKDPYAFDYLHVSVVTAEHKKKLNKEIEQKFGAFKDNCFPKPSGGCKCNVDLGHGEEVVEYSADAQCKKSIESQTAEHKKELNEEIKDKFGDFKENCFPKPSGGCKCNEKDAHGNEVVTAYNNAEECKVSRVKRDVGVATQRQPSSVHQTHQKARARDQPSQNVRDPVRLSIYRLIDLLHLSKLYGFRERAQANYAAVLDELHNKFKGLKEGCFPRPKGCLCVIGKTAEGRDITERRMKDADCKCKEGERGHGCPAA</sequence>
<dbReference type="AlphaFoldDB" id="A0A2G9TZ74"/>
<proteinExistence type="predicted"/>
<protein>
    <submittedName>
        <fullName evidence="2">Uncharacterized protein</fullName>
    </submittedName>
</protein>
<reference evidence="2 3" key="1">
    <citation type="submission" date="2015-09" db="EMBL/GenBank/DDBJ databases">
        <title>Draft genome of the parasitic nematode Teladorsagia circumcincta isolate WARC Sus (inbred).</title>
        <authorList>
            <person name="Mitreva M."/>
        </authorList>
    </citation>
    <scope>NUCLEOTIDE SEQUENCE [LARGE SCALE GENOMIC DNA]</scope>
    <source>
        <strain evidence="2 3">S</strain>
    </source>
</reference>
<feature type="compositionally biased region" description="Polar residues" evidence="1">
    <location>
        <begin position="148"/>
        <end position="157"/>
    </location>
</feature>
<organism evidence="2 3">
    <name type="scientific">Teladorsagia circumcincta</name>
    <name type="common">Brown stomach worm</name>
    <name type="synonym">Ostertagia circumcincta</name>
    <dbReference type="NCBI Taxonomy" id="45464"/>
    <lineage>
        <taxon>Eukaryota</taxon>
        <taxon>Metazoa</taxon>
        <taxon>Ecdysozoa</taxon>
        <taxon>Nematoda</taxon>
        <taxon>Chromadorea</taxon>
        <taxon>Rhabditida</taxon>
        <taxon>Rhabditina</taxon>
        <taxon>Rhabditomorpha</taxon>
        <taxon>Strongyloidea</taxon>
        <taxon>Trichostrongylidae</taxon>
        <taxon>Teladorsagia</taxon>
    </lineage>
</organism>